<dbReference type="GeneID" id="96902020"/>
<gene>
    <name evidence="1" type="primary">NCAS0B03770</name>
    <name evidence="1" type="ordered locus">NCAS_0B03770</name>
</gene>
<dbReference type="InParanoid" id="G0VBY4"/>
<organism evidence="1 2">
    <name type="scientific">Naumovozyma castellii</name>
    <name type="common">Yeast</name>
    <name type="synonym">Saccharomyces castellii</name>
    <dbReference type="NCBI Taxonomy" id="27288"/>
    <lineage>
        <taxon>Eukaryota</taxon>
        <taxon>Fungi</taxon>
        <taxon>Dikarya</taxon>
        <taxon>Ascomycota</taxon>
        <taxon>Saccharomycotina</taxon>
        <taxon>Saccharomycetes</taxon>
        <taxon>Saccharomycetales</taxon>
        <taxon>Saccharomycetaceae</taxon>
        <taxon>Naumovozyma</taxon>
    </lineage>
</organism>
<dbReference type="EMBL" id="HE576753">
    <property type="protein sequence ID" value="CCC68461.1"/>
    <property type="molecule type" value="Genomic_DNA"/>
</dbReference>
<evidence type="ECO:0000313" key="1">
    <source>
        <dbReference type="EMBL" id="CCC68461.1"/>
    </source>
</evidence>
<dbReference type="Proteomes" id="UP000001640">
    <property type="component" value="Chromosome 2"/>
</dbReference>
<accession>G0VBY4</accession>
<proteinExistence type="predicted"/>
<dbReference type="HOGENOM" id="CLU_2942305_0_0_1"/>
<protein>
    <submittedName>
        <fullName evidence="1">Uncharacterized protein</fullName>
    </submittedName>
</protein>
<reference key="2">
    <citation type="submission" date="2011-08" db="EMBL/GenBank/DDBJ databases">
        <title>Genome sequence of Naumovozyma castellii.</title>
        <authorList>
            <person name="Gordon J.L."/>
            <person name="Armisen D."/>
            <person name="Proux-Wera E."/>
            <person name="OhEigeartaigh S.S."/>
            <person name="Byrne K.P."/>
            <person name="Wolfe K.H."/>
        </authorList>
    </citation>
    <scope>NUCLEOTIDE SEQUENCE</scope>
    <source>
        <strain>Type strain:CBS 4309</strain>
    </source>
</reference>
<sequence length="60" mass="6648">MIFNTILRNTARRAGASSRQAFTRSYTVGPLTGVRWLKGEVKRVTPTLGVWASILITTLL</sequence>
<reference evidence="1 2" key="1">
    <citation type="journal article" date="2011" name="Proc. Natl. Acad. Sci. U.S.A.">
        <title>Evolutionary erosion of yeast sex chromosomes by mating-type switching accidents.</title>
        <authorList>
            <person name="Gordon J.L."/>
            <person name="Armisen D."/>
            <person name="Proux-Wera E."/>
            <person name="Oheigeartaigh S.S."/>
            <person name="Byrne K.P."/>
            <person name="Wolfe K.H."/>
        </authorList>
    </citation>
    <scope>NUCLEOTIDE SEQUENCE [LARGE SCALE GENOMIC DNA]</scope>
    <source>
        <strain evidence="2">ATCC 76901 / BCRC 22586 / CBS 4309 / NBRC 1992 / NRRL Y-12630</strain>
    </source>
</reference>
<evidence type="ECO:0000313" key="2">
    <source>
        <dbReference type="Proteomes" id="UP000001640"/>
    </source>
</evidence>
<keyword evidence="2" id="KW-1185">Reference proteome</keyword>
<dbReference type="KEGG" id="ncs:NCAS_0B03770"/>
<dbReference type="AlphaFoldDB" id="G0VBY4"/>
<dbReference type="RefSeq" id="XP_003674834.1">
    <property type="nucleotide sequence ID" value="XM_003674786.1"/>
</dbReference>
<name>G0VBY4_NAUCA</name>